<keyword evidence="2" id="KW-0539">Nucleus</keyword>
<dbReference type="PANTHER" id="PTHR14087">
    <property type="entry name" value="THYMOCYTE NUCLEAR PROTEIN 1"/>
    <property type="match status" value="1"/>
</dbReference>
<dbReference type="InterPro" id="IPR047197">
    <property type="entry name" value="THYN1-like_EVE"/>
</dbReference>
<dbReference type="GeneID" id="115735635"/>
<dbReference type="KEGG" id="rarg:115735635"/>
<dbReference type="SUPFAM" id="SSF88697">
    <property type="entry name" value="PUA domain-like"/>
    <property type="match status" value="1"/>
</dbReference>
<name>A0A8B8NK35_9MYRT</name>
<feature type="domain" description="EVE" evidence="3">
    <location>
        <begin position="56"/>
        <end position="186"/>
    </location>
</feature>
<protein>
    <submittedName>
        <fullName evidence="5">Thymocyte nuclear protein 1</fullName>
    </submittedName>
</protein>
<dbReference type="Gene3D" id="3.10.590.10">
    <property type="entry name" value="ph1033 like domains"/>
    <property type="match status" value="1"/>
</dbReference>
<evidence type="ECO:0000259" key="3">
    <source>
        <dbReference type="Pfam" id="PF01878"/>
    </source>
</evidence>
<dbReference type="Pfam" id="PF01878">
    <property type="entry name" value="EVE"/>
    <property type="match status" value="1"/>
</dbReference>
<dbReference type="PANTHER" id="PTHR14087:SF8">
    <property type="entry name" value="OS03G0676100 PROTEIN"/>
    <property type="match status" value="1"/>
</dbReference>
<evidence type="ECO:0000313" key="4">
    <source>
        <dbReference type="Proteomes" id="UP000827889"/>
    </source>
</evidence>
<dbReference type="InterPro" id="IPR002740">
    <property type="entry name" value="EVE_domain"/>
</dbReference>
<dbReference type="OrthoDB" id="41445at2759"/>
<dbReference type="GO" id="GO:0005634">
    <property type="term" value="C:nucleus"/>
    <property type="evidence" value="ECO:0007669"/>
    <property type="project" value="UniProtKB-SubCell"/>
</dbReference>
<evidence type="ECO:0000256" key="2">
    <source>
        <dbReference type="ARBA" id="ARBA00023242"/>
    </source>
</evidence>
<evidence type="ECO:0000313" key="5">
    <source>
        <dbReference type="RefSeq" id="XP_030522852.1"/>
    </source>
</evidence>
<dbReference type="AlphaFoldDB" id="A0A8B8NK35"/>
<dbReference type="InterPro" id="IPR015947">
    <property type="entry name" value="PUA-like_sf"/>
</dbReference>
<reference evidence="5" key="1">
    <citation type="submission" date="2025-08" db="UniProtKB">
        <authorList>
            <consortium name="RefSeq"/>
        </authorList>
    </citation>
    <scope>IDENTIFICATION</scope>
    <source>
        <tissue evidence="5">Leaf</tissue>
    </source>
</reference>
<dbReference type="CDD" id="cd21133">
    <property type="entry name" value="EVE"/>
    <property type="match status" value="1"/>
</dbReference>
<dbReference type="InterPro" id="IPR052181">
    <property type="entry name" value="5hmC_binding"/>
</dbReference>
<evidence type="ECO:0000256" key="1">
    <source>
        <dbReference type="ARBA" id="ARBA00004123"/>
    </source>
</evidence>
<accession>A0A8B8NK35</accession>
<gene>
    <name evidence="5" type="primary">LOC115735635</name>
</gene>
<dbReference type="Proteomes" id="UP000827889">
    <property type="component" value="Chromosome 11"/>
</dbReference>
<dbReference type="RefSeq" id="XP_030522852.1">
    <property type="nucleotide sequence ID" value="XM_030666992.1"/>
</dbReference>
<organism evidence="4 5">
    <name type="scientific">Rhodamnia argentea</name>
    <dbReference type="NCBI Taxonomy" id="178133"/>
    <lineage>
        <taxon>Eukaryota</taxon>
        <taxon>Viridiplantae</taxon>
        <taxon>Streptophyta</taxon>
        <taxon>Embryophyta</taxon>
        <taxon>Tracheophyta</taxon>
        <taxon>Spermatophyta</taxon>
        <taxon>Magnoliopsida</taxon>
        <taxon>eudicotyledons</taxon>
        <taxon>Gunneridae</taxon>
        <taxon>Pentapetalae</taxon>
        <taxon>rosids</taxon>
        <taxon>malvids</taxon>
        <taxon>Myrtales</taxon>
        <taxon>Myrtaceae</taxon>
        <taxon>Myrtoideae</taxon>
        <taxon>Myrteae</taxon>
        <taxon>Australasian group</taxon>
        <taxon>Rhodamnia</taxon>
    </lineage>
</organism>
<comment type="subcellular location">
    <subcellularLocation>
        <location evidence="1">Nucleus</location>
    </subcellularLocation>
</comment>
<proteinExistence type="predicted"/>
<keyword evidence="4" id="KW-1185">Reference proteome</keyword>
<sequence>MLLGRHPWRQNLAIPAIKATTFRLQSLPHSNPSVHFAVRNSEPRSFTTEEMGKPKQYWLLKTEPGEWSWDEQAASDGGVAKWDGVKNKQAQKNLKSMRLRDLCLFYHSGAKARRVVGVVEVARQWYDDGDGGDGAVDVRAVGEMRRHVELAELKGDGALKGFALLRQPRLSVVPVAADVWDRICELGGGYEGDGKDADDGDGEG</sequence>